<evidence type="ECO:0000256" key="11">
    <source>
        <dbReference type="SAM" id="MobiDB-lite"/>
    </source>
</evidence>
<sequence>MNPVPPEKARKEDEERGGEGSKKPTMEANNIGRQSNLELRLGISLGKNVTLEKNTSGGETGEALIHGLNPGFSVSKLNLCAEMSNNLLEPWLLNHSPCGFIDPWSLAARQQKAVLEQAHRQTSKPSSSSPSRALPSDTRLTTPPIVGWPPVCAFRKNMAMTSHATRPDVDGEREAKRAKLADRKVTVDVVDGMKGAMFVKVNMEGYAVGRKVDLKAHDSYDSLSCSLKKMFNNFLSIDCSSEEELRGKTSCVDFLLLYEDHEGDRMLVGDVPWDMFLSSVKRLYIVRSPKGRDRAANVDAGE</sequence>
<evidence type="ECO:0000313" key="13">
    <source>
        <dbReference type="EMBL" id="KAG0499798.1"/>
    </source>
</evidence>
<evidence type="ECO:0000256" key="3">
    <source>
        <dbReference type="ARBA" id="ARBA00006728"/>
    </source>
</evidence>
<proteinExistence type="evidence at transcript level"/>
<dbReference type="SUPFAM" id="SSF54277">
    <property type="entry name" value="CAD &amp; PB1 domains"/>
    <property type="match status" value="1"/>
</dbReference>
<evidence type="ECO:0000256" key="10">
    <source>
        <dbReference type="RuleBase" id="RU004549"/>
    </source>
</evidence>
<dbReference type="GO" id="GO:0005634">
    <property type="term" value="C:nucleus"/>
    <property type="evidence" value="ECO:0007669"/>
    <property type="project" value="UniProtKB-SubCell"/>
</dbReference>
<evidence type="ECO:0000256" key="8">
    <source>
        <dbReference type="ARBA" id="ARBA00023242"/>
    </source>
</evidence>
<dbReference type="Gene3D" id="3.10.20.90">
    <property type="entry name" value="Phosphatidylinositol 3-kinase Catalytic Subunit, Chain A, domain 1"/>
    <property type="match status" value="1"/>
</dbReference>
<comment type="subunit">
    <text evidence="4 10">Homodimers and heterodimers.</text>
</comment>
<evidence type="ECO:0000313" key="16">
    <source>
        <dbReference type="Proteomes" id="UP000636800"/>
    </source>
</evidence>
<evidence type="ECO:0000256" key="1">
    <source>
        <dbReference type="ARBA" id="ARBA00002159"/>
    </source>
</evidence>
<organism evidence="15">
    <name type="scientific">Vanilla planifolia</name>
    <name type="common">Vanilla</name>
    <dbReference type="NCBI Taxonomy" id="51239"/>
    <lineage>
        <taxon>Eukaryota</taxon>
        <taxon>Viridiplantae</taxon>
        <taxon>Streptophyta</taxon>
        <taxon>Embryophyta</taxon>
        <taxon>Tracheophyta</taxon>
        <taxon>Spermatophyta</taxon>
        <taxon>Magnoliopsida</taxon>
        <taxon>Liliopsida</taxon>
        <taxon>Asparagales</taxon>
        <taxon>Orchidaceae</taxon>
        <taxon>Vanilloideae</taxon>
        <taxon>Vanilleae</taxon>
        <taxon>Vanilla</taxon>
    </lineage>
</organism>
<dbReference type="AlphaFoldDB" id="A0A649UJS6"/>
<feature type="region of interest" description="Disordered" evidence="11">
    <location>
        <begin position="112"/>
        <end position="141"/>
    </location>
</feature>
<dbReference type="InterPro" id="IPR033389">
    <property type="entry name" value="AUX/IAA_dom"/>
</dbReference>
<dbReference type="InterPro" id="IPR003311">
    <property type="entry name" value="AUX_IAA"/>
</dbReference>
<evidence type="ECO:0000256" key="7">
    <source>
        <dbReference type="ARBA" id="ARBA00023163"/>
    </source>
</evidence>
<evidence type="ECO:0000313" key="15">
    <source>
        <dbReference type="EMBL" id="QGJ03753.1"/>
    </source>
</evidence>
<keyword evidence="7 10" id="KW-0804">Transcription</keyword>
<evidence type="ECO:0000313" key="14">
    <source>
        <dbReference type="EMBL" id="KAG0503997.1"/>
    </source>
</evidence>
<keyword evidence="8 10" id="KW-0539">Nucleus</keyword>
<accession>A0A649UJS6</accession>
<dbReference type="EMBL" id="JADCNL010000001">
    <property type="protein sequence ID" value="KAG0499798.1"/>
    <property type="molecule type" value="Genomic_DNA"/>
</dbReference>
<feature type="compositionally biased region" description="Low complexity" evidence="11">
    <location>
        <begin position="123"/>
        <end position="136"/>
    </location>
</feature>
<keyword evidence="9 10" id="KW-0927">Auxin signaling pathway</keyword>
<comment type="subcellular location">
    <subcellularLocation>
        <location evidence="2 10">Nucleus</location>
    </subcellularLocation>
</comment>
<evidence type="ECO:0000256" key="9">
    <source>
        <dbReference type="ARBA" id="ARBA00023294"/>
    </source>
</evidence>
<dbReference type="InterPro" id="IPR053793">
    <property type="entry name" value="PB1-like"/>
</dbReference>
<dbReference type="GO" id="GO:0006355">
    <property type="term" value="P:regulation of DNA-templated transcription"/>
    <property type="evidence" value="ECO:0007669"/>
    <property type="project" value="InterPro"/>
</dbReference>
<protein>
    <recommendedName>
        <fullName evidence="10">Auxin-responsive protein</fullName>
    </recommendedName>
</protein>
<evidence type="ECO:0000256" key="4">
    <source>
        <dbReference type="ARBA" id="ARBA00011726"/>
    </source>
</evidence>
<keyword evidence="16" id="KW-1185">Reference proteome</keyword>
<dbReference type="Proteomes" id="UP000639772">
    <property type="component" value="Chromosome 1"/>
</dbReference>
<dbReference type="PROSITE" id="PS51745">
    <property type="entry name" value="PB1"/>
    <property type="match status" value="1"/>
</dbReference>
<dbReference type="EMBL" id="JADCNM010000001">
    <property type="protein sequence ID" value="KAG0503997.1"/>
    <property type="molecule type" value="Genomic_DNA"/>
</dbReference>
<keyword evidence="6 10" id="KW-0805">Transcription regulation</keyword>
<dbReference type="EMBL" id="MK850819">
    <property type="protein sequence ID" value="QGJ03753.1"/>
    <property type="molecule type" value="mRNA"/>
</dbReference>
<evidence type="ECO:0000256" key="6">
    <source>
        <dbReference type="ARBA" id="ARBA00023015"/>
    </source>
</evidence>
<evidence type="ECO:0000313" key="17">
    <source>
        <dbReference type="Proteomes" id="UP000639772"/>
    </source>
</evidence>
<reference evidence="16 17" key="2">
    <citation type="journal article" date="2020" name="Nat. Food">
        <title>A phased Vanilla planifolia genome enables genetic improvement of flavour and production.</title>
        <authorList>
            <person name="Hasing T."/>
            <person name="Tang H."/>
            <person name="Brym M."/>
            <person name="Khazi F."/>
            <person name="Huang T."/>
            <person name="Chambers A.H."/>
        </authorList>
    </citation>
    <scope>NUCLEOTIDE SEQUENCE [LARGE SCALE GENOMIC DNA]</scope>
    <source>
        <tissue evidence="13">Leaf</tissue>
    </source>
</reference>
<dbReference type="Proteomes" id="UP000636800">
    <property type="component" value="Chromosome 1"/>
</dbReference>
<evidence type="ECO:0000256" key="2">
    <source>
        <dbReference type="ARBA" id="ARBA00004123"/>
    </source>
</evidence>
<dbReference type="OrthoDB" id="615826at2759"/>
<dbReference type="PANTHER" id="PTHR31734">
    <property type="entry name" value="AUXIN-RESPONSIVE PROTEIN IAA17"/>
    <property type="match status" value="1"/>
</dbReference>
<feature type="domain" description="PB1" evidence="12">
    <location>
        <begin position="196"/>
        <end position="288"/>
    </location>
</feature>
<reference evidence="15" key="1">
    <citation type="submission" date="2019-04" db="EMBL/GenBank/DDBJ databases">
        <title>Flower to fruit transition in Vanilla planifolia, structural and functional analysis.</title>
        <authorList>
            <person name="Salazar-Rojas V.M."/>
            <person name="Hernandez-Miranda A."/>
            <person name="Cruz Y."/>
            <person name="Monsalvo-Reyes A."/>
            <person name="Sandoval-Zapotitla E."/>
            <person name="Campos J.E."/>
        </authorList>
    </citation>
    <scope>NUCLEOTIDE SEQUENCE</scope>
</reference>
<comment type="function">
    <text evidence="1 10">Aux/IAA proteins are short-lived transcriptional factors that function as repressors of early auxin response genes at low auxin concentrations.</text>
</comment>
<feature type="region of interest" description="Disordered" evidence="11">
    <location>
        <begin position="1"/>
        <end position="34"/>
    </location>
</feature>
<evidence type="ECO:0000256" key="5">
    <source>
        <dbReference type="ARBA" id="ARBA00022491"/>
    </source>
</evidence>
<comment type="similarity">
    <text evidence="3 10">Belongs to the Aux/IAA family.</text>
</comment>
<evidence type="ECO:0000259" key="12">
    <source>
        <dbReference type="PROSITE" id="PS51745"/>
    </source>
</evidence>
<dbReference type="Pfam" id="PF02309">
    <property type="entry name" value="AUX_IAA"/>
    <property type="match status" value="1"/>
</dbReference>
<dbReference type="PANTHER" id="PTHR31734:SF120">
    <property type="entry name" value="AUXIN-RESPONSIVE PROTEIN IAA25"/>
    <property type="match status" value="1"/>
</dbReference>
<dbReference type="GO" id="GO:0009734">
    <property type="term" value="P:auxin-activated signaling pathway"/>
    <property type="evidence" value="ECO:0007669"/>
    <property type="project" value="UniProtKB-UniRule"/>
</dbReference>
<gene>
    <name evidence="15" type="primary">IAA25</name>
    <name evidence="14" type="ORF">HPP92_004069</name>
    <name evidence="13" type="ORF">HPP92_004489</name>
</gene>
<feature type="compositionally biased region" description="Basic and acidic residues" evidence="11">
    <location>
        <begin position="7"/>
        <end position="25"/>
    </location>
</feature>
<keyword evidence="5 10" id="KW-0678">Repressor</keyword>
<name>A0A649UJS6_VANPL</name>